<dbReference type="GO" id="GO:0016798">
    <property type="term" value="F:hydrolase activity, acting on glycosyl bonds"/>
    <property type="evidence" value="ECO:0007669"/>
    <property type="project" value="UniProtKB-KW"/>
</dbReference>
<gene>
    <name evidence="4" type="ORF">EII35_01455</name>
</gene>
<dbReference type="Pfam" id="PF00128">
    <property type="entry name" value="Alpha-amylase"/>
    <property type="match status" value="1"/>
</dbReference>
<dbReference type="SUPFAM" id="SSF51445">
    <property type="entry name" value="(Trans)glycosidases"/>
    <property type="match status" value="1"/>
</dbReference>
<keyword evidence="2" id="KW-0326">Glycosidase</keyword>
<dbReference type="Gene3D" id="3.20.20.80">
    <property type="entry name" value="Glycosidases"/>
    <property type="match status" value="1"/>
</dbReference>
<evidence type="ECO:0000259" key="3">
    <source>
        <dbReference type="SMART" id="SM00642"/>
    </source>
</evidence>
<evidence type="ECO:0000313" key="5">
    <source>
        <dbReference type="Proteomes" id="UP000280935"/>
    </source>
</evidence>
<comment type="caution">
    <text evidence="4">The sequence shown here is derived from an EMBL/GenBank/DDBJ whole genome shotgun (WGS) entry which is preliminary data.</text>
</comment>
<dbReference type="InterPro" id="IPR006047">
    <property type="entry name" value="GH13_cat_dom"/>
</dbReference>
<keyword evidence="1" id="KW-0378">Hydrolase</keyword>
<dbReference type="PANTHER" id="PTHR10357">
    <property type="entry name" value="ALPHA-AMYLASE FAMILY MEMBER"/>
    <property type="match status" value="1"/>
</dbReference>
<evidence type="ECO:0000256" key="1">
    <source>
        <dbReference type="ARBA" id="ARBA00022801"/>
    </source>
</evidence>
<evidence type="ECO:0000313" key="4">
    <source>
        <dbReference type="EMBL" id="RRD51096.1"/>
    </source>
</evidence>
<accession>A0A3P1WYE5</accession>
<feature type="domain" description="Glycosyl hydrolase family 13 catalytic" evidence="3">
    <location>
        <begin position="11"/>
        <end position="353"/>
    </location>
</feature>
<protein>
    <submittedName>
        <fullName evidence="4">Alpha-amylase</fullName>
    </submittedName>
</protein>
<name>A0A3P1WYE5_9ACTN</name>
<evidence type="ECO:0000256" key="2">
    <source>
        <dbReference type="ARBA" id="ARBA00023295"/>
    </source>
</evidence>
<proteinExistence type="predicted"/>
<reference evidence="4 5" key="1">
    <citation type="submission" date="2018-11" db="EMBL/GenBank/DDBJ databases">
        <title>Genomes From Bacteria Associated with the Canine Oral Cavity: a Test Case for Automated Genome-Based Taxonomic Assignment.</title>
        <authorList>
            <person name="Coil D.A."/>
            <person name="Jospin G."/>
            <person name="Darling A.E."/>
            <person name="Wallis C."/>
            <person name="Davis I.J."/>
            <person name="Harris S."/>
            <person name="Eisen J.A."/>
            <person name="Holcombe L.J."/>
            <person name="O'Flynn C."/>
        </authorList>
    </citation>
    <scope>NUCLEOTIDE SEQUENCE [LARGE SCALE GENOMIC DNA]</scope>
    <source>
        <strain evidence="4 5">OH2822_COT-296</strain>
    </source>
</reference>
<dbReference type="SMART" id="SM00642">
    <property type="entry name" value="Aamy"/>
    <property type="match status" value="1"/>
</dbReference>
<dbReference type="OrthoDB" id="9802433at2"/>
<sequence length="413" mass="46464">MGWIDHAIWWHVYPLGFTGAPIREDHGTPRPRLRRLIPWLDHAIALGCSGLLLGPIFASETHGYDTTDLLGIDPRLGTLEDFDDLVAQCRARGLRLVLDGVFSHVGRGHPRVEAELRSPDPDPTRRLFDIDRSTAEAPTPRVFEGHDSLVRFDHSSPAVRDHVRSVMTYWLGRGADGWRLDAAYSVAPEFWAQVLPPVRDQYPDAWFLGEVLHGDYTDFVSRSGVDTVTQYELWKAIWSSIVDRNFFELDWSLQRHNTFLEHFVPQTFIGNHDVTRIASRVGQDGSALALAILMTVGGIPSIYYGDEQGCTGVKEEGLGGDDAIRPSFPEAPDGMSSLGDDMVRAHQELIGMRRRYPWLLRARTQPLVVENERYRYRTSSEDGSQSLEVELDLSNMPRATVTDPFGTVVWTSG</sequence>
<dbReference type="AlphaFoldDB" id="A0A3P1WYE5"/>
<dbReference type="RefSeq" id="WP_125226689.1">
    <property type="nucleotide sequence ID" value="NZ_RQYT01000002.1"/>
</dbReference>
<dbReference type="Proteomes" id="UP000280935">
    <property type="component" value="Unassembled WGS sequence"/>
</dbReference>
<dbReference type="CDD" id="cd11354">
    <property type="entry name" value="AmyAc_bac_CMD_like"/>
    <property type="match status" value="1"/>
</dbReference>
<dbReference type="GO" id="GO:0005975">
    <property type="term" value="P:carbohydrate metabolic process"/>
    <property type="evidence" value="ECO:0007669"/>
    <property type="project" value="InterPro"/>
</dbReference>
<dbReference type="EMBL" id="RQYT01000002">
    <property type="protein sequence ID" value="RRD51096.1"/>
    <property type="molecule type" value="Genomic_DNA"/>
</dbReference>
<organism evidence="4 5">
    <name type="scientific">Arachnia propionica</name>
    <dbReference type="NCBI Taxonomy" id="1750"/>
    <lineage>
        <taxon>Bacteria</taxon>
        <taxon>Bacillati</taxon>
        <taxon>Actinomycetota</taxon>
        <taxon>Actinomycetes</taxon>
        <taxon>Propionibacteriales</taxon>
        <taxon>Propionibacteriaceae</taxon>
        <taxon>Arachnia</taxon>
    </lineage>
</organism>
<dbReference type="InterPro" id="IPR017853">
    <property type="entry name" value="GH"/>
</dbReference>
<dbReference type="PANTHER" id="PTHR10357:SF210">
    <property type="entry name" value="MALTODEXTRIN GLUCOSIDASE"/>
    <property type="match status" value="1"/>
</dbReference>